<reference evidence="2 3" key="1">
    <citation type="submission" date="2019-02" db="EMBL/GenBank/DDBJ databases">
        <title>Deep-cultivation of Planctomycetes and their phenomic and genomic characterization uncovers novel biology.</title>
        <authorList>
            <person name="Wiegand S."/>
            <person name="Jogler M."/>
            <person name="Boedeker C."/>
            <person name="Pinto D."/>
            <person name="Vollmers J."/>
            <person name="Rivas-Marin E."/>
            <person name="Kohn T."/>
            <person name="Peeters S.H."/>
            <person name="Heuer A."/>
            <person name="Rast P."/>
            <person name="Oberbeckmann S."/>
            <person name="Bunk B."/>
            <person name="Jeske O."/>
            <person name="Meyerdierks A."/>
            <person name="Storesund J.E."/>
            <person name="Kallscheuer N."/>
            <person name="Luecker S."/>
            <person name="Lage O.M."/>
            <person name="Pohl T."/>
            <person name="Merkel B.J."/>
            <person name="Hornburger P."/>
            <person name="Mueller R.-W."/>
            <person name="Bruemmer F."/>
            <person name="Labrenz M."/>
            <person name="Spormann A.M."/>
            <person name="Op Den Camp H."/>
            <person name="Overmann J."/>
            <person name="Amann R."/>
            <person name="Jetten M.S.M."/>
            <person name="Mascher T."/>
            <person name="Medema M.H."/>
            <person name="Devos D.P."/>
            <person name="Kaster A.-K."/>
            <person name="Ovreas L."/>
            <person name="Rohde M."/>
            <person name="Galperin M.Y."/>
            <person name="Jogler C."/>
        </authorList>
    </citation>
    <scope>NUCLEOTIDE SEQUENCE [LARGE SCALE GENOMIC DNA]</scope>
    <source>
        <strain evidence="2 3">Pla52o</strain>
    </source>
</reference>
<dbReference type="Proteomes" id="UP000316304">
    <property type="component" value="Unassembled WGS sequence"/>
</dbReference>
<evidence type="ECO:0000313" key="2">
    <source>
        <dbReference type="EMBL" id="TWU25428.1"/>
    </source>
</evidence>
<gene>
    <name evidence="2" type="ORF">Pla52o_17290</name>
</gene>
<protein>
    <submittedName>
        <fullName evidence="2">Uncharacterized protein</fullName>
    </submittedName>
</protein>
<accession>A0A5C6CLU3</accession>
<name>A0A5C6CLU3_9BACT</name>
<keyword evidence="3" id="KW-1185">Reference proteome</keyword>
<comment type="caution">
    <text evidence="2">The sequence shown here is derived from an EMBL/GenBank/DDBJ whole genome shotgun (WGS) entry which is preliminary data.</text>
</comment>
<proteinExistence type="predicted"/>
<feature type="region of interest" description="Disordered" evidence="1">
    <location>
        <begin position="79"/>
        <end position="99"/>
    </location>
</feature>
<sequence>MRDRKLLDTIRPSRPVFRGPLHLGSSRLFEMASWMRFNAIWMDLKHHSSGLEKASQWVRVSRAATTGAIAHADIAETFSKQGSGEHNGQPAAQDCEVVS</sequence>
<evidence type="ECO:0000313" key="3">
    <source>
        <dbReference type="Proteomes" id="UP000316304"/>
    </source>
</evidence>
<dbReference type="EMBL" id="SJPT01000002">
    <property type="protein sequence ID" value="TWU25428.1"/>
    <property type="molecule type" value="Genomic_DNA"/>
</dbReference>
<evidence type="ECO:0000256" key="1">
    <source>
        <dbReference type="SAM" id="MobiDB-lite"/>
    </source>
</evidence>
<organism evidence="2 3">
    <name type="scientific">Novipirellula galeiformis</name>
    <dbReference type="NCBI Taxonomy" id="2528004"/>
    <lineage>
        <taxon>Bacteria</taxon>
        <taxon>Pseudomonadati</taxon>
        <taxon>Planctomycetota</taxon>
        <taxon>Planctomycetia</taxon>
        <taxon>Pirellulales</taxon>
        <taxon>Pirellulaceae</taxon>
        <taxon>Novipirellula</taxon>
    </lineage>
</organism>
<dbReference type="AlphaFoldDB" id="A0A5C6CLU3"/>